<dbReference type="Proteomes" id="UP000276133">
    <property type="component" value="Unassembled WGS sequence"/>
</dbReference>
<proteinExistence type="predicted"/>
<evidence type="ECO:0000313" key="2">
    <source>
        <dbReference type="Proteomes" id="UP000276133"/>
    </source>
</evidence>
<sequence length="40" mass="5056">MNKIKIKFLLDLWIDIIYALKKKYLVLNFRKNRHLNMRHN</sequence>
<gene>
    <name evidence="1" type="ORF">BpHYR1_032553</name>
</gene>
<protein>
    <submittedName>
        <fullName evidence="1">Uncharacterized protein</fullName>
    </submittedName>
</protein>
<evidence type="ECO:0000313" key="1">
    <source>
        <dbReference type="EMBL" id="RNA00400.1"/>
    </source>
</evidence>
<name>A0A3M7PMW0_BRAPC</name>
<reference evidence="1 2" key="1">
    <citation type="journal article" date="2018" name="Sci. Rep.">
        <title>Genomic signatures of local adaptation to the degree of environmental predictability in rotifers.</title>
        <authorList>
            <person name="Franch-Gras L."/>
            <person name="Hahn C."/>
            <person name="Garcia-Roger E.M."/>
            <person name="Carmona M.J."/>
            <person name="Serra M."/>
            <person name="Gomez A."/>
        </authorList>
    </citation>
    <scope>NUCLEOTIDE SEQUENCE [LARGE SCALE GENOMIC DNA]</scope>
    <source>
        <strain evidence="1">HYR1</strain>
    </source>
</reference>
<organism evidence="1 2">
    <name type="scientific">Brachionus plicatilis</name>
    <name type="common">Marine rotifer</name>
    <name type="synonym">Brachionus muelleri</name>
    <dbReference type="NCBI Taxonomy" id="10195"/>
    <lineage>
        <taxon>Eukaryota</taxon>
        <taxon>Metazoa</taxon>
        <taxon>Spiralia</taxon>
        <taxon>Gnathifera</taxon>
        <taxon>Rotifera</taxon>
        <taxon>Eurotatoria</taxon>
        <taxon>Monogononta</taxon>
        <taxon>Pseudotrocha</taxon>
        <taxon>Ploima</taxon>
        <taxon>Brachionidae</taxon>
        <taxon>Brachionus</taxon>
    </lineage>
</organism>
<comment type="caution">
    <text evidence="1">The sequence shown here is derived from an EMBL/GenBank/DDBJ whole genome shotgun (WGS) entry which is preliminary data.</text>
</comment>
<keyword evidence="2" id="KW-1185">Reference proteome</keyword>
<accession>A0A3M7PMW0</accession>
<dbReference type="EMBL" id="REGN01009772">
    <property type="protein sequence ID" value="RNA00400.1"/>
    <property type="molecule type" value="Genomic_DNA"/>
</dbReference>
<dbReference type="AlphaFoldDB" id="A0A3M7PMW0"/>